<evidence type="ECO:0000313" key="3">
    <source>
        <dbReference type="Proteomes" id="UP000190121"/>
    </source>
</evidence>
<proteinExistence type="predicted"/>
<dbReference type="PANTHER" id="PTHR43581">
    <property type="entry name" value="ATP/GTP PHOSPHATASE"/>
    <property type="match status" value="1"/>
</dbReference>
<dbReference type="GO" id="GO:0005524">
    <property type="term" value="F:ATP binding"/>
    <property type="evidence" value="ECO:0007669"/>
    <property type="project" value="InterPro"/>
</dbReference>
<dbReference type="PANTHER" id="PTHR43581:SF2">
    <property type="entry name" value="EXCINUCLEASE ATPASE SUBUNIT"/>
    <property type="match status" value="1"/>
</dbReference>
<dbReference type="Gene3D" id="3.40.50.300">
    <property type="entry name" value="P-loop containing nucleotide triphosphate hydrolases"/>
    <property type="match status" value="2"/>
</dbReference>
<dbReference type="OrthoDB" id="9805802at2"/>
<dbReference type="InterPro" id="IPR027417">
    <property type="entry name" value="P-loop_NTPase"/>
</dbReference>
<feature type="domain" description="ATPase AAA-type core" evidence="1">
    <location>
        <begin position="305"/>
        <end position="385"/>
    </location>
</feature>
<dbReference type="Pfam" id="PF13304">
    <property type="entry name" value="AAA_21"/>
    <property type="match status" value="1"/>
</dbReference>
<dbReference type="STRING" id="29524.SAMN02745171_00331"/>
<organism evidence="2 3">
    <name type="scientific">Porphyromonas circumdentaria</name>
    <dbReference type="NCBI Taxonomy" id="29524"/>
    <lineage>
        <taxon>Bacteria</taxon>
        <taxon>Pseudomonadati</taxon>
        <taxon>Bacteroidota</taxon>
        <taxon>Bacteroidia</taxon>
        <taxon>Bacteroidales</taxon>
        <taxon>Porphyromonadaceae</taxon>
        <taxon>Porphyromonas</taxon>
    </lineage>
</organism>
<name>A0A1T4L9J4_9PORP</name>
<accession>A0A1T4L9J4</accession>
<reference evidence="3" key="1">
    <citation type="submission" date="2017-02" db="EMBL/GenBank/DDBJ databases">
        <authorList>
            <person name="Varghese N."/>
            <person name="Submissions S."/>
        </authorList>
    </citation>
    <scope>NUCLEOTIDE SEQUENCE [LARGE SCALE GENOMIC DNA]</scope>
    <source>
        <strain evidence="3">ATCC 51356</strain>
    </source>
</reference>
<protein>
    <submittedName>
        <fullName evidence="2">AAA ATPase domain-containing protein</fullName>
    </submittedName>
</protein>
<dbReference type="AlphaFoldDB" id="A0A1T4L9J4"/>
<dbReference type="GO" id="GO:0016887">
    <property type="term" value="F:ATP hydrolysis activity"/>
    <property type="evidence" value="ECO:0007669"/>
    <property type="project" value="InterPro"/>
</dbReference>
<dbReference type="InterPro" id="IPR003959">
    <property type="entry name" value="ATPase_AAA_core"/>
</dbReference>
<gene>
    <name evidence="2" type="ORF">SAMN02745171_00331</name>
</gene>
<evidence type="ECO:0000313" key="2">
    <source>
        <dbReference type="EMBL" id="SJZ51409.1"/>
    </source>
</evidence>
<dbReference type="RefSeq" id="WP_078736292.1">
    <property type="nucleotide sequence ID" value="NZ_FUXE01000003.1"/>
</dbReference>
<dbReference type="EMBL" id="FUXE01000003">
    <property type="protein sequence ID" value="SJZ51409.1"/>
    <property type="molecule type" value="Genomic_DNA"/>
</dbReference>
<dbReference type="Proteomes" id="UP000190121">
    <property type="component" value="Unassembled WGS sequence"/>
</dbReference>
<evidence type="ECO:0000259" key="1">
    <source>
        <dbReference type="Pfam" id="PF13304"/>
    </source>
</evidence>
<dbReference type="InterPro" id="IPR051396">
    <property type="entry name" value="Bact_Antivir_Def_Nuclease"/>
</dbReference>
<sequence>MHIEEIFIENYGCINSLIVKPELNLQGQPKPIVLVGKNGSGKTLLLSNIVDSIVEFKRDKYTELKEVSQNKYYKLGSKTYIKSGSNYAYAKIRYNNDGKLYSYADCMTINHDYFKTDQYDPSKHIDLEIDQDRFKETGFYKKVSPSFEKEFDSNILMYFPVHRYYEPAWLNQNITISFEKEDGYVGKSSKNTIKTNILNEIESWILDVVLDQLLYEQNNQTAGNLFLKNEKGEYIPFPLPIPLGYQGKNNVILGLLNRIISIIYRSKDNKIKDARIGVSSKERGRKISVLIKFADSSEEIEVAPTFNHLSSGEALLLSIFGALLKDFDSINRDGTTDLNQVKGIVIIDEVDLNLHIDYAKNVLPQLMKLFPNVQFIVTSHSPFFLLGMKEVYKEDYQLINLPSGECIVENDFSEIVSAYNIFTKGFDELNANLKTLEDKVKEDTKPLIITEGKTDWKHFKSALQYFQNSGEYLDLDISFWEYEDEIEMSDSHLESLLRNMSKVRHSRKIIGIFDCDEANGKKYSKESFLHLKNNVYALSIPKPTHRSTHSGISVELLYQDSDICKLDSNNRRLYLTSEFNERGRLISNMDISIENADKVRKYLSNDNNKIIDSGVTDGSSNIALTKNEFAMNVLGKMPPFDHVCFEGFKGVFDKLKEVYDQPMAL</sequence>
<keyword evidence="3" id="KW-1185">Reference proteome</keyword>
<dbReference type="SUPFAM" id="SSF52540">
    <property type="entry name" value="P-loop containing nucleoside triphosphate hydrolases"/>
    <property type="match status" value="1"/>
</dbReference>